<dbReference type="InterPro" id="IPR027417">
    <property type="entry name" value="P-loop_NTPase"/>
</dbReference>
<dbReference type="GO" id="GO:0005524">
    <property type="term" value="F:ATP binding"/>
    <property type="evidence" value="ECO:0007669"/>
    <property type="project" value="UniProtKB-KW"/>
</dbReference>
<protein>
    <submittedName>
        <fullName evidence="5">LPS export ABC transporter ATP-binding protein</fullName>
    </submittedName>
</protein>
<evidence type="ECO:0000313" key="5">
    <source>
        <dbReference type="EMBL" id="WGK70460.1"/>
    </source>
</evidence>
<evidence type="ECO:0000256" key="2">
    <source>
        <dbReference type="ARBA" id="ARBA00022741"/>
    </source>
</evidence>
<name>A0ABY8MKA0_9SPIO</name>
<dbReference type="EMBL" id="CP123443">
    <property type="protein sequence ID" value="WGK70460.1"/>
    <property type="molecule type" value="Genomic_DNA"/>
</dbReference>
<dbReference type="InterPro" id="IPR051120">
    <property type="entry name" value="ABC_AA/LPS_Transport"/>
</dbReference>
<proteinExistence type="predicted"/>
<keyword evidence="3 5" id="KW-0067">ATP-binding</keyword>
<keyword evidence="6" id="KW-1185">Reference proteome</keyword>
<dbReference type="CDD" id="cd03218">
    <property type="entry name" value="ABC_YhbG"/>
    <property type="match status" value="1"/>
</dbReference>
<dbReference type="PANTHER" id="PTHR45772:SF10">
    <property type="entry name" value="LIPOPOLYSACCHARIDE EXPORT SYSTEM ATP-BINDING PROTEIN LPTB"/>
    <property type="match status" value="1"/>
</dbReference>
<dbReference type="NCBIfam" id="TIGR04406">
    <property type="entry name" value="LPS_export_lptB"/>
    <property type="match status" value="1"/>
</dbReference>
<gene>
    <name evidence="5" type="primary">lptB</name>
    <name evidence="5" type="ORF">P0082_11705</name>
</gene>
<reference evidence="5 6" key="1">
    <citation type="submission" date="2023-04" db="EMBL/GenBank/DDBJ databases">
        <title>Spirochaete genome identified in red abalone sample constitutes a novel genus.</title>
        <authorList>
            <person name="Sharma S.P."/>
            <person name="Purcell C.M."/>
            <person name="Hyde J.R."/>
            <person name="Severin A.J."/>
        </authorList>
    </citation>
    <scope>NUCLEOTIDE SEQUENCE [LARGE SCALE GENOMIC DNA]</scope>
    <source>
        <strain evidence="5 6">SP-2023</strain>
    </source>
</reference>
<dbReference type="SUPFAM" id="SSF52540">
    <property type="entry name" value="P-loop containing nucleoside triphosphate hydrolases"/>
    <property type="match status" value="1"/>
</dbReference>
<sequence length="244" mass="27425">MREGNSYLHVSRLHKRYGRKIAVEDISISLRQGEVVGLLGPNGAGKTTCFYMIAGFVHPTRGQVLLDECNISRWPMFKRARQGISYLPQESSIFRSLTVEQNLLAILEYRKDIKRRARMEMADFLMEHLGVLRLRKQKASTLSGGERRRVEVARALALEPRFLLLDEPFAGIDPIAVSEIKGIIRALAKSNIGVLITDHNVRDTLDITDRSYIVNLGEILVSGSRSELIASKAAREVYLGAEFS</sequence>
<dbReference type="InterPro" id="IPR003593">
    <property type="entry name" value="AAA+_ATPase"/>
</dbReference>
<feature type="domain" description="ABC transporter" evidence="4">
    <location>
        <begin position="8"/>
        <end position="241"/>
    </location>
</feature>
<dbReference type="Proteomes" id="UP001228690">
    <property type="component" value="Chromosome"/>
</dbReference>
<dbReference type="PANTHER" id="PTHR45772">
    <property type="entry name" value="CONSERVED COMPONENT OF ABC TRANSPORTER FOR NATURAL AMINO ACIDS-RELATED"/>
    <property type="match status" value="1"/>
</dbReference>
<evidence type="ECO:0000256" key="1">
    <source>
        <dbReference type="ARBA" id="ARBA00022448"/>
    </source>
</evidence>
<dbReference type="Pfam" id="PF00005">
    <property type="entry name" value="ABC_tran"/>
    <property type="match status" value="1"/>
</dbReference>
<dbReference type="Gene3D" id="3.40.50.300">
    <property type="entry name" value="P-loop containing nucleotide triphosphate hydrolases"/>
    <property type="match status" value="1"/>
</dbReference>
<evidence type="ECO:0000259" key="4">
    <source>
        <dbReference type="PROSITE" id="PS50893"/>
    </source>
</evidence>
<evidence type="ECO:0000313" key="6">
    <source>
        <dbReference type="Proteomes" id="UP001228690"/>
    </source>
</evidence>
<keyword evidence="2" id="KW-0547">Nucleotide-binding</keyword>
<organism evidence="5 6">
    <name type="scientific">Candidatus Haliotispira prima</name>
    <dbReference type="NCBI Taxonomy" id="3034016"/>
    <lineage>
        <taxon>Bacteria</taxon>
        <taxon>Pseudomonadati</taxon>
        <taxon>Spirochaetota</taxon>
        <taxon>Spirochaetia</taxon>
        <taxon>Spirochaetales</taxon>
        <taxon>Spirochaetaceae</taxon>
        <taxon>Candidatus Haliotispira</taxon>
    </lineage>
</organism>
<evidence type="ECO:0000256" key="3">
    <source>
        <dbReference type="ARBA" id="ARBA00022840"/>
    </source>
</evidence>
<dbReference type="SMART" id="SM00382">
    <property type="entry name" value="AAA"/>
    <property type="match status" value="1"/>
</dbReference>
<dbReference type="PROSITE" id="PS00211">
    <property type="entry name" value="ABC_TRANSPORTER_1"/>
    <property type="match status" value="1"/>
</dbReference>
<dbReference type="InterPro" id="IPR003439">
    <property type="entry name" value="ABC_transporter-like_ATP-bd"/>
</dbReference>
<keyword evidence="1" id="KW-0813">Transport</keyword>
<dbReference type="RefSeq" id="WP_326928668.1">
    <property type="nucleotide sequence ID" value="NZ_CP123443.1"/>
</dbReference>
<dbReference type="PROSITE" id="PS50893">
    <property type="entry name" value="ABC_TRANSPORTER_2"/>
    <property type="match status" value="1"/>
</dbReference>
<accession>A0ABY8MKA0</accession>
<dbReference type="InterPro" id="IPR017871">
    <property type="entry name" value="ABC_transporter-like_CS"/>
</dbReference>
<dbReference type="InterPro" id="IPR030921">
    <property type="entry name" value="LPS_export_LptB"/>
</dbReference>